<gene>
    <name evidence="1" type="ORF">CAL15_17860</name>
</gene>
<reference evidence="1 2" key="1">
    <citation type="submission" date="2017-05" db="EMBL/GenBank/DDBJ databases">
        <title>Complete and WGS of Bordetella genogroups.</title>
        <authorList>
            <person name="Spilker T."/>
            <person name="LiPuma J."/>
        </authorList>
    </citation>
    <scope>NUCLEOTIDE SEQUENCE [LARGE SCALE GENOMIC DNA]</scope>
    <source>
        <strain evidence="1 2">AU7206</strain>
    </source>
</reference>
<keyword evidence="2" id="KW-1185">Reference proteome</keyword>
<dbReference type="AlphaFoldDB" id="A0A1W6ZFB6"/>
<dbReference type="KEGG" id="bgm:CAL15_17860"/>
<dbReference type="RefSeq" id="WP_086079828.1">
    <property type="nucleotide sequence ID" value="NZ_CP021111.1"/>
</dbReference>
<evidence type="ECO:0000313" key="2">
    <source>
        <dbReference type="Proteomes" id="UP000194161"/>
    </source>
</evidence>
<organism evidence="1 2">
    <name type="scientific">Bordetella genomosp. 13</name>
    <dbReference type="NCBI Taxonomy" id="463040"/>
    <lineage>
        <taxon>Bacteria</taxon>
        <taxon>Pseudomonadati</taxon>
        <taxon>Pseudomonadota</taxon>
        <taxon>Betaproteobacteria</taxon>
        <taxon>Burkholderiales</taxon>
        <taxon>Alcaligenaceae</taxon>
        <taxon>Bordetella</taxon>
    </lineage>
</organism>
<evidence type="ECO:0000313" key="1">
    <source>
        <dbReference type="EMBL" id="ARP96076.1"/>
    </source>
</evidence>
<proteinExistence type="predicted"/>
<name>A0A1W6ZFB6_9BORD</name>
<protein>
    <submittedName>
        <fullName evidence="1">Uncharacterized protein</fullName>
    </submittedName>
</protein>
<sequence length="95" mass="10264">MQPRASMPPGMPLDDSISMTVRIPPHQVLTLHVALRRAAAMPAEVRIIGTDAAGGPTTMMLRGTRHHIDAAMHVVMCELPQAEFGAIHAMTAVFR</sequence>
<dbReference type="Proteomes" id="UP000194161">
    <property type="component" value="Chromosome"/>
</dbReference>
<accession>A0A1W6ZFB6</accession>
<dbReference type="EMBL" id="CP021111">
    <property type="protein sequence ID" value="ARP96076.1"/>
    <property type="molecule type" value="Genomic_DNA"/>
</dbReference>
<dbReference type="STRING" id="463040.CAL15_17860"/>